<dbReference type="InterPro" id="IPR010248">
    <property type="entry name" value="His_ut_repres"/>
</dbReference>
<evidence type="ECO:0000256" key="3">
    <source>
        <dbReference type="ARBA" id="ARBA00023163"/>
    </source>
</evidence>
<evidence type="ECO:0000256" key="2">
    <source>
        <dbReference type="ARBA" id="ARBA00023125"/>
    </source>
</evidence>
<protein>
    <recommendedName>
        <fullName evidence="4">Histidine utilization repressor</fullName>
    </recommendedName>
</protein>
<dbReference type="GO" id="GO:0003700">
    <property type="term" value="F:DNA-binding transcription factor activity"/>
    <property type="evidence" value="ECO:0007669"/>
    <property type="project" value="UniProtKB-UniRule"/>
</dbReference>
<dbReference type="AlphaFoldDB" id="A0A3A4KVK1"/>
<dbReference type="InterPro" id="IPR000524">
    <property type="entry name" value="Tscrpt_reg_HTH_GntR"/>
</dbReference>
<dbReference type="RefSeq" id="WP_120037633.1">
    <property type="nucleotide sequence ID" value="NZ_QZFU01000010.1"/>
</dbReference>
<dbReference type="PANTHER" id="PTHR44846:SF16">
    <property type="entry name" value="TRANSCRIPTIONAL REGULATOR PHNF-RELATED"/>
    <property type="match status" value="1"/>
</dbReference>
<evidence type="ECO:0000259" key="5">
    <source>
        <dbReference type="PROSITE" id="PS50949"/>
    </source>
</evidence>
<dbReference type="PANTHER" id="PTHR44846">
    <property type="entry name" value="MANNOSYL-D-GLYCERATE TRANSPORT/METABOLISM SYSTEM REPRESSOR MNGR-RELATED"/>
    <property type="match status" value="1"/>
</dbReference>
<dbReference type="SUPFAM" id="SSF64288">
    <property type="entry name" value="Chorismate lyase-like"/>
    <property type="match status" value="1"/>
</dbReference>
<dbReference type="PRINTS" id="PR00035">
    <property type="entry name" value="HTHGNTR"/>
</dbReference>
<dbReference type="InterPro" id="IPR050679">
    <property type="entry name" value="Bact_HTH_transcr_reg"/>
</dbReference>
<dbReference type="OrthoDB" id="7363114at2"/>
<dbReference type="InterPro" id="IPR011663">
    <property type="entry name" value="UTRA"/>
</dbReference>
<feature type="domain" description="HTH gntR-type" evidence="5">
    <location>
        <begin position="22"/>
        <end position="90"/>
    </location>
</feature>
<name>A0A3A4KVK1_9NOCA</name>
<dbReference type="InterPro" id="IPR028978">
    <property type="entry name" value="Chorismate_lyase_/UTRA_dom_sf"/>
</dbReference>
<dbReference type="CDD" id="cd07377">
    <property type="entry name" value="WHTH_GntR"/>
    <property type="match status" value="1"/>
</dbReference>
<dbReference type="InterPro" id="IPR036388">
    <property type="entry name" value="WH-like_DNA-bd_sf"/>
</dbReference>
<dbReference type="EMBL" id="QZFU01000010">
    <property type="protein sequence ID" value="RJO79270.1"/>
    <property type="molecule type" value="Genomic_DNA"/>
</dbReference>
<dbReference type="Gene3D" id="3.40.1410.10">
    <property type="entry name" value="Chorismate lyase-like"/>
    <property type="match status" value="1"/>
</dbReference>
<proteinExistence type="predicted"/>
<gene>
    <name evidence="6" type="primary">hutC</name>
    <name evidence="6" type="ORF">D5S18_02755</name>
</gene>
<dbReference type="PROSITE" id="PS50949">
    <property type="entry name" value="HTH_GNTR"/>
    <property type="match status" value="1"/>
</dbReference>
<dbReference type="SUPFAM" id="SSF46785">
    <property type="entry name" value="Winged helix' DNA-binding domain"/>
    <property type="match status" value="1"/>
</dbReference>
<dbReference type="NCBIfam" id="TIGR02018">
    <property type="entry name" value="his_ut_repres"/>
    <property type="match status" value="1"/>
</dbReference>
<dbReference type="Pfam" id="PF00392">
    <property type="entry name" value="GntR"/>
    <property type="match status" value="1"/>
</dbReference>
<reference evidence="6 7" key="1">
    <citation type="submission" date="2018-09" db="EMBL/GenBank/DDBJ databases">
        <title>YIM PH21274 draft genome.</title>
        <authorList>
            <person name="Miao C."/>
        </authorList>
    </citation>
    <scope>NUCLEOTIDE SEQUENCE [LARGE SCALE GENOMIC DNA]</scope>
    <source>
        <strain evidence="6 7">YIM PH 21724</strain>
    </source>
</reference>
<accession>A0A3A4KVK1</accession>
<dbReference type="GO" id="GO:0006547">
    <property type="term" value="P:L-histidine metabolic process"/>
    <property type="evidence" value="ECO:0007669"/>
    <property type="project" value="UniProtKB-UniRule"/>
</dbReference>
<keyword evidence="1" id="KW-0805">Transcription regulation</keyword>
<dbReference type="Proteomes" id="UP000266677">
    <property type="component" value="Unassembled WGS sequence"/>
</dbReference>
<sequence length="250" mass="27925">MAGVVDDVDLRELYAAAEPRSAPAYERIKTLIRAQIGAGRWVAGDQLPSEHQLVRELGISRMTINRALRELAAAGVVVRNMGVGTFVAPAKVAAPLFEVRNIADEIQRRGHRHRMGVVLLRREPLAEHPLPADWSADHVFHSVLVHFDDDVPIQLEDRFVDPVIVPDYLAQDFTTVTPNRYLSAVAPLVRGEHVVEAVQANPEEARLLRIRRTEPCLQIRRRTWSAKGLVSSARLLHPGSRSRLEGTFEA</sequence>
<keyword evidence="3" id="KW-0804">Transcription</keyword>
<organism evidence="6 7">
    <name type="scientific">Nocardia panacis</name>
    <dbReference type="NCBI Taxonomy" id="2340916"/>
    <lineage>
        <taxon>Bacteria</taxon>
        <taxon>Bacillati</taxon>
        <taxon>Actinomycetota</taxon>
        <taxon>Actinomycetes</taxon>
        <taxon>Mycobacteriales</taxon>
        <taxon>Nocardiaceae</taxon>
        <taxon>Nocardia</taxon>
    </lineage>
</organism>
<dbReference type="InterPro" id="IPR036390">
    <property type="entry name" value="WH_DNA-bd_sf"/>
</dbReference>
<dbReference type="SMART" id="SM00345">
    <property type="entry name" value="HTH_GNTR"/>
    <property type="match status" value="1"/>
</dbReference>
<comment type="caution">
    <text evidence="6">The sequence shown here is derived from an EMBL/GenBank/DDBJ whole genome shotgun (WGS) entry which is preliminary data.</text>
</comment>
<evidence type="ECO:0000256" key="1">
    <source>
        <dbReference type="ARBA" id="ARBA00023015"/>
    </source>
</evidence>
<evidence type="ECO:0000313" key="7">
    <source>
        <dbReference type="Proteomes" id="UP000266677"/>
    </source>
</evidence>
<dbReference type="GO" id="GO:0003677">
    <property type="term" value="F:DNA binding"/>
    <property type="evidence" value="ECO:0007669"/>
    <property type="project" value="UniProtKB-UniRule"/>
</dbReference>
<dbReference type="SMART" id="SM00866">
    <property type="entry name" value="UTRA"/>
    <property type="match status" value="1"/>
</dbReference>
<dbReference type="FunFam" id="1.10.10.10:FF:000079">
    <property type="entry name" value="GntR family transcriptional regulator"/>
    <property type="match status" value="1"/>
</dbReference>
<dbReference type="Gene3D" id="1.10.10.10">
    <property type="entry name" value="Winged helix-like DNA-binding domain superfamily/Winged helix DNA-binding domain"/>
    <property type="match status" value="1"/>
</dbReference>
<dbReference type="Pfam" id="PF07702">
    <property type="entry name" value="UTRA"/>
    <property type="match status" value="1"/>
</dbReference>
<keyword evidence="2" id="KW-0238">DNA-binding</keyword>
<evidence type="ECO:0000313" key="6">
    <source>
        <dbReference type="EMBL" id="RJO79270.1"/>
    </source>
</evidence>
<dbReference type="GO" id="GO:0045892">
    <property type="term" value="P:negative regulation of DNA-templated transcription"/>
    <property type="evidence" value="ECO:0007669"/>
    <property type="project" value="UniProtKB-UniRule"/>
</dbReference>
<keyword evidence="7" id="KW-1185">Reference proteome</keyword>
<evidence type="ECO:0000256" key="4">
    <source>
        <dbReference type="NCBIfam" id="TIGR02018"/>
    </source>
</evidence>